<evidence type="ECO:0000256" key="5">
    <source>
        <dbReference type="ARBA" id="ARBA00022862"/>
    </source>
</evidence>
<dbReference type="FunFam" id="3.40.30.10:FF:000157">
    <property type="entry name" value="DOT5p Nuclear thiol peroxidase"/>
    <property type="match status" value="1"/>
</dbReference>
<dbReference type="GO" id="GO:0045454">
    <property type="term" value="P:cell redox homeostasis"/>
    <property type="evidence" value="ECO:0007669"/>
    <property type="project" value="TreeGrafter"/>
</dbReference>
<feature type="domain" description="Thioredoxin" evidence="15">
    <location>
        <begin position="102"/>
        <end position="248"/>
    </location>
</feature>
<dbReference type="InterPro" id="IPR013766">
    <property type="entry name" value="Thioredoxin_domain"/>
</dbReference>
<keyword evidence="7" id="KW-1015">Disulfide bond</keyword>
<dbReference type="InterPro" id="IPR050924">
    <property type="entry name" value="Peroxiredoxin_BCP/PrxQ"/>
</dbReference>
<evidence type="ECO:0000256" key="13">
    <source>
        <dbReference type="ARBA" id="ARBA00077538"/>
    </source>
</evidence>
<dbReference type="InterPro" id="IPR036249">
    <property type="entry name" value="Thioredoxin-like_sf"/>
</dbReference>
<evidence type="ECO:0000256" key="14">
    <source>
        <dbReference type="SAM" id="MobiDB-lite"/>
    </source>
</evidence>
<proteinExistence type="inferred from homology"/>
<evidence type="ECO:0000256" key="11">
    <source>
        <dbReference type="ARBA" id="ARBA00038489"/>
    </source>
</evidence>
<evidence type="ECO:0000256" key="3">
    <source>
        <dbReference type="ARBA" id="ARBA00013017"/>
    </source>
</evidence>
<evidence type="ECO:0000256" key="2">
    <source>
        <dbReference type="ARBA" id="ARBA00011245"/>
    </source>
</evidence>
<dbReference type="Proteomes" id="UP000053647">
    <property type="component" value="Unassembled WGS sequence"/>
</dbReference>
<sequence>MTEASAPAPRRSSRISAQPKPELQAPVPAKTTKKAAASVKSTKAGTKRAAEVQEGGDGDGESSKKVKVPAEEDIQPAAEPEEEKIDELAAESSSSSDAPKKIDIGDTIPSVVLKNEKGEDVDTSTLTEAKGVVLFLVPKADTPGCTNQACGFRDVWQEFGALDFDVYCLSADSPSAQTKWQTKKQLPYELLSDPKRVLIGALGAADGNKTKRSHFVFERGGTLVDKKMPVKPVDSPRLALEFIKGINK</sequence>
<evidence type="ECO:0000256" key="7">
    <source>
        <dbReference type="ARBA" id="ARBA00023157"/>
    </source>
</evidence>
<comment type="subcellular location">
    <subcellularLocation>
        <location evidence="1">Nucleus</location>
    </subcellularLocation>
</comment>
<dbReference type="EMBL" id="KN821085">
    <property type="protein sequence ID" value="KIJ05294.1"/>
    <property type="molecule type" value="Genomic_DNA"/>
</dbReference>
<feature type="compositionally biased region" description="Low complexity" evidence="14">
    <location>
        <begin position="1"/>
        <end position="44"/>
    </location>
</feature>
<dbReference type="Gene3D" id="3.40.30.10">
    <property type="entry name" value="Glutaredoxin"/>
    <property type="match status" value="1"/>
</dbReference>
<reference evidence="16 17" key="1">
    <citation type="submission" date="2014-06" db="EMBL/GenBank/DDBJ databases">
        <authorList>
            <consortium name="DOE Joint Genome Institute"/>
            <person name="Kuo A."/>
            <person name="Kohler A."/>
            <person name="Nagy L.G."/>
            <person name="Floudas D."/>
            <person name="Copeland A."/>
            <person name="Barry K.W."/>
            <person name="Cichocki N."/>
            <person name="Veneault-Fourrey C."/>
            <person name="LaButti K."/>
            <person name="Lindquist E.A."/>
            <person name="Lipzen A."/>
            <person name="Lundell T."/>
            <person name="Morin E."/>
            <person name="Murat C."/>
            <person name="Sun H."/>
            <person name="Tunlid A."/>
            <person name="Henrissat B."/>
            <person name="Grigoriev I.V."/>
            <person name="Hibbett D.S."/>
            <person name="Martin F."/>
            <person name="Nordberg H.P."/>
            <person name="Cantor M.N."/>
            <person name="Hua S.X."/>
        </authorList>
    </citation>
    <scope>NUCLEOTIDE SEQUENCE [LARGE SCALE GENOMIC DNA]</scope>
    <source>
        <strain evidence="16 17">ATCC 200175</strain>
    </source>
</reference>
<dbReference type="GO" id="GO:0008379">
    <property type="term" value="F:thioredoxin peroxidase activity"/>
    <property type="evidence" value="ECO:0007669"/>
    <property type="project" value="TreeGrafter"/>
</dbReference>
<gene>
    <name evidence="16" type="ORF">PAXINDRAFT_21431</name>
</gene>
<dbReference type="AlphaFoldDB" id="A0A0C9SLZ7"/>
<keyword evidence="5" id="KW-0049">Antioxidant</keyword>
<feature type="compositionally biased region" description="Basic and acidic residues" evidence="14">
    <location>
        <begin position="61"/>
        <end position="70"/>
    </location>
</feature>
<evidence type="ECO:0000256" key="12">
    <source>
        <dbReference type="ARBA" id="ARBA00049091"/>
    </source>
</evidence>
<dbReference type="PROSITE" id="PS51352">
    <property type="entry name" value="THIOREDOXIN_2"/>
    <property type="match status" value="1"/>
</dbReference>
<evidence type="ECO:0000256" key="8">
    <source>
        <dbReference type="ARBA" id="ARBA00023242"/>
    </source>
</evidence>
<dbReference type="PANTHER" id="PTHR42801">
    <property type="entry name" value="THIOREDOXIN-DEPENDENT PEROXIDE REDUCTASE"/>
    <property type="match status" value="1"/>
</dbReference>
<dbReference type="InterPro" id="IPR000866">
    <property type="entry name" value="AhpC/TSA"/>
</dbReference>
<dbReference type="Pfam" id="PF00578">
    <property type="entry name" value="AhpC-TSA"/>
    <property type="match status" value="1"/>
</dbReference>
<keyword evidence="6" id="KW-0560">Oxidoreductase</keyword>
<evidence type="ECO:0000256" key="1">
    <source>
        <dbReference type="ARBA" id="ARBA00004123"/>
    </source>
</evidence>
<keyword evidence="17" id="KW-1185">Reference proteome</keyword>
<keyword evidence="8" id="KW-0539">Nucleus</keyword>
<dbReference type="GO" id="GO:0005737">
    <property type="term" value="C:cytoplasm"/>
    <property type="evidence" value="ECO:0007669"/>
    <property type="project" value="TreeGrafter"/>
</dbReference>
<feature type="region of interest" description="Disordered" evidence="14">
    <location>
        <begin position="1"/>
        <end position="103"/>
    </location>
</feature>
<dbReference type="SUPFAM" id="SSF52833">
    <property type="entry name" value="Thioredoxin-like"/>
    <property type="match status" value="1"/>
</dbReference>
<keyword evidence="9" id="KW-0676">Redox-active center</keyword>
<dbReference type="PANTHER" id="PTHR42801:SF23">
    <property type="entry name" value="PEROXIREDOXIN DOT5"/>
    <property type="match status" value="1"/>
</dbReference>
<evidence type="ECO:0000313" key="17">
    <source>
        <dbReference type="Proteomes" id="UP000053647"/>
    </source>
</evidence>
<evidence type="ECO:0000256" key="10">
    <source>
        <dbReference type="ARBA" id="ARBA00032824"/>
    </source>
</evidence>
<dbReference type="EC" id="1.11.1.24" evidence="3"/>
<comment type="catalytic activity">
    <reaction evidence="12">
        <text>a hydroperoxide + [thioredoxin]-dithiol = an alcohol + [thioredoxin]-disulfide + H2O</text>
        <dbReference type="Rhea" id="RHEA:62620"/>
        <dbReference type="Rhea" id="RHEA-COMP:10698"/>
        <dbReference type="Rhea" id="RHEA-COMP:10700"/>
        <dbReference type="ChEBI" id="CHEBI:15377"/>
        <dbReference type="ChEBI" id="CHEBI:29950"/>
        <dbReference type="ChEBI" id="CHEBI:30879"/>
        <dbReference type="ChEBI" id="CHEBI:35924"/>
        <dbReference type="ChEBI" id="CHEBI:50058"/>
        <dbReference type="EC" id="1.11.1.24"/>
    </reaction>
</comment>
<organism evidence="16 17">
    <name type="scientific">Paxillus involutus ATCC 200175</name>
    <dbReference type="NCBI Taxonomy" id="664439"/>
    <lineage>
        <taxon>Eukaryota</taxon>
        <taxon>Fungi</taxon>
        <taxon>Dikarya</taxon>
        <taxon>Basidiomycota</taxon>
        <taxon>Agaricomycotina</taxon>
        <taxon>Agaricomycetes</taxon>
        <taxon>Agaricomycetidae</taxon>
        <taxon>Boletales</taxon>
        <taxon>Paxilineae</taxon>
        <taxon>Paxillaceae</taxon>
        <taxon>Paxillus</taxon>
    </lineage>
</organism>
<comment type="similarity">
    <text evidence="11">Belongs to the peroxiredoxin family. BCP/PrxQ subfamily.</text>
</comment>
<evidence type="ECO:0000259" key="15">
    <source>
        <dbReference type="PROSITE" id="PS51352"/>
    </source>
</evidence>
<evidence type="ECO:0000256" key="6">
    <source>
        <dbReference type="ARBA" id="ARBA00023002"/>
    </source>
</evidence>
<evidence type="ECO:0000313" key="16">
    <source>
        <dbReference type="EMBL" id="KIJ05294.1"/>
    </source>
</evidence>
<dbReference type="GO" id="GO:0034599">
    <property type="term" value="P:cellular response to oxidative stress"/>
    <property type="evidence" value="ECO:0007669"/>
    <property type="project" value="TreeGrafter"/>
</dbReference>
<feature type="compositionally biased region" description="Acidic residues" evidence="14">
    <location>
        <begin position="71"/>
        <end position="89"/>
    </location>
</feature>
<keyword evidence="4" id="KW-0575">Peroxidase</keyword>
<name>A0A0C9SLZ7_PAXIN</name>
<accession>A0A0C9SLZ7</accession>
<dbReference type="HOGENOM" id="CLU_042529_2_2_1"/>
<dbReference type="GO" id="GO:0005634">
    <property type="term" value="C:nucleus"/>
    <property type="evidence" value="ECO:0007669"/>
    <property type="project" value="UniProtKB-SubCell"/>
</dbReference>
<dbReference type="CDD" id="cd03017">
    <property type="entry name" value="PRX_BCP"/>
    <property type="match status" value="1"/>
</dbReference>
<protein>
    <recommendedName>
        <fullName evidence="3">thioredoxin-dependent peroxiredoxin</fullName>
        <ecNumber evidence="3">1.11.1.24</ecNumber>
    </recommendedName>
    <alternativeName>
        <fullName evidence="13">Nuclear thiol peroxidase</fullName>
    </alternativeName>
    <alternativeName>
        <fullName evidence="10">Thioredoxin peroxidase</fullName>
    </alternativeName>
</protein>
<reference evidence="17" key="2">
    <citation type="submission" date="2015-01" db="EMBL/GenBank/DDBJ databases">
        <title>Evolutionary Origins and Diversification of the Mycorrhizal Mutualists.</title>
        <authorList>
            <consortium name="DOE Joint Genome Institute"/>
            <consortium name="Mycorrhizal Genomics Consortium"/>
            <person name="Kohler A."/>
            <person name="Kuo A."/>
            <person name="Nagy L.G."/>
            <person name="Floudas D."/>
            <person name="Copeland A."/>
            <person name="Barry K.W."/>
            <person name="Cichocki N."/>
            <person name="Veneault-Fourrey C."/>
            <person name="LaButti K."/>
            <person name="Lindquist E.A."/>
            <person name="Lipzen A."/>
            <person name="Lundell T."/>
            <person name="Morin E."/>
            <person name="Murat C."/>
            <person name="Riley R."/>
            <person name="Ohm R."/>
            <person name="Sun H."/>
            <person name="Tunlid A."/>
            <person name="Henrissat B."/>
            <person name="Grigoriev I.V."/>
            <person name="Hibbett D.S."/>
            <person name="Martin F."/>
        </authorList>
    </citation>
    <scope>NUCLEOTIDE SEQUENCE [LARGE SCALE GENOMIC DNA]</scope>
    <source>
        <strain evidence="17">ATCC 200175</strain>
    </source>
</reference>
<comment type="subunit">
    <text evidence="2">Monomer.</text>
</comment>
<dbReference type="OrthoDB" id="338622at2759"/>
<evidence type="ECO:0000256" key="4">
    <source>
        <dbReference type="ARBA" id="ARBA00022559"/>
    </source>
</evidence>
<evidence type="ECO:0000256" key="9">
    <source>
        <dbReference type="ARBA" id="ARBA00023284"/>
    </source>
</evidence>